<dbReference type="AlphaFoldDB" id="A0A917SIC0"/>
<reference evidence="1" key="1">
    <citation type="journal article" date="2014" name="Int. J. Syst. Evol. Microbiol.">
        <title>Complete genome sequence of Corynebacterium casei LMG S-19264T (=DSM 44701T), isolated from a smear-ripened cheese.</title>
        <authorList>
            <consortium name="US DOE Joint Genome Institute (JGI-PGF)"/>
            <person name="Walter F."/>
            <person name="Albersmeier A."/>
            <person name="Kalinowski J."/>
            <person name="Ruckert C."/>
        </authorList>
    </citation>
    <scope>NUCLEOTIDE SEQUENCE</scope>
    <source>
        <strain evidence="1">CGMCC 4.7306</strain>
    </source>
</reference>
<comment type="caution">
    <text evidence="1">The sequence shown here is derived from an EMBL/GenBank/DDBJ whole genome shotgun (WGS) entry which is preliminary data.</text>
</comment>
<organism evidence="1 2">
    <name type="scientific">Microlunatus endophyticus</name>
    <dbReference type="NCBI Taxonomy" id="1716077"/>
    <lineage>
        <taxon>Bacteria</taxon>
        <taxon>Bacillati</taxon>
        <taxon>Actinomycetota</taxon>
        <taxon>Actinomycetes</taxon>
        <taxon>Propionibacteriales</taxon>
        <taxon>Propionibacteriaceae</taxon>
        <taxon>Microlunatus</taxon>
    </lineage>
</organism>
<keyword evidence="2" id="KW-1185">Reference proteome</keyword>
<proteinExistence type="predicted"/>
<gene>
    <name evidence="1" type="ORF">GCM10011575_47040</name>
</gene>
<evidence type="ECO:0000313" key="1">
    <source>
        <dbReference type="EMBL" id="GGL83320.1"/>
    </source>
</evidence>
<accession>A0A917SIC0</accession>
<reference evidence="1" key="2">
    <citation type="submission" date="2020-09" db="EMBL/GenBank/DDBJ databases">
        <authorList>
            <person name="Sun Q."/>
            <person name="Zhou Y."/>
        </authorList>
    </citation>
    <scope>NUCLEOTIDE SEQUENCE</scope>
    <source>
        <strain evidence="1">CGMCC 4.7306</strain>
    </source>
</reference>
<protein>
    <submittedName>
        <fullName evidence="1">Uncharacterized protein</fullName>
    </submittedName>
</protein>
<name>A0A917SIC0_9ACTN</name>
<evidence type="ECO:0000313" key="2">
    <source>
        <dbReference type="Proteomes" id="UP000613840"/>
    </source>
</evidence>
<dbReference type="EMBL" id="BMMZ01000020">
    <property type="protein sequence ID" value="GGL83320.1"/>
    <property type="molecule type" value="Genomic_DNA"/>
</dbReference>
<dbReference type="Proteomes" id="UP000613840">
    <property type="component" value="Unassembled WGS sequence"/>
</dbReference>
<sequence>MNHGIGIFEYAVEIIGLLHSASANADWFDAVNGTQPAGGVPTEEAMASGQQNARWTINHQIFLPTN</sequence>